<dbReference type="EMBL" id="GL348717">
    <property type="protein sequence ID" value="EFH52569.1"/>
    <property type="molecule type" value="Genomic_DNA"/>
</dbReference>
<dbReference type="Gramene" id="scaffold_502685.1">
    <property type="protein sequence ID" value="scaffold_502685.1"/>
    <property type="gene ID" value="scaffold_502685.1"/>
</dbReference>
<dbReference type="Proteomes" id="UP000008694">
    <property type="component" value="Unassembled WGS sequence"/>
</dbReference>
<dbReference type="HOGENOM" id="CLU_2743478_0_0_1"/>
<protein>
    <submittedName>
        <fullName evidence="1">Predicted protein</fullName>
    </submittedName>
</protein>
<gene>
    <name evidence="1" type="ORF">ARALYDRAFT_906981</name>
</gene>
<dbReference type="AlphaFoldDB" id="D7LV57"/>
<evidence type="ECO:0000313" key="2">
    <source>
        <dbReference type="Proteomes" id="UP000008694"/>
    </source>
</evidence>
<keyword evidence="2" id="KW-1185">Reference proteome</keyword>
<organism evidence="2">
    <name type="scientific">Arabidopsis lyrata subsp. lyrata</name>
    <name type="common">Lyre-leaved rock-cress</name>
    <dbReference type="NCBI Taxonomy" id="81972"/>
    <lineage>
        <taxon>Eukaryota</taxon>
        <taxon>Viridiplantae</taxon>
        <taxon>Streptophyta</taxon>
        <taxon>Embryophyta</taxon>
        <taxon>Tracheophyta</taxon>
        <taxon>Spermatophyta</taxon>
        <taxon>Magnoliopsida</taxon>
        <taxon>eudicotyledons</taxon>
        <taxon>Gunneridae</taxon>
        <taxon>Pentapetalae</taxon>
        <taxon>rosids</taxon>
        <taxon>malvids</taxon>
        <taxon>Brassicales</taxon>
        <taxon>Brassicaceae</taxon>
        <taxon>Camelineae</taxon>
        <taxon>Arabidopsis</taxon>
    </lineage>
</organism>
<reference evidence="2" key="1">
    <citation type="journal article" date="2011" name="Nat. Genet.">
        <title>The Arabidopsis lyrata genome sequence and the basis of rapid genome size change.</title>
        <authorList>
            <person name="Hu T.T."/>
            <person name="Pattyn P."/>
            <person name="Bakker E.G."/>
            <person name="Cao J."/>
            <person name="Cheng J.-F."/>
            <person name="Clark R.M."/>
            <person name="Fahlgren N."/>
            <person name="Fawcett J.A."/>
            <person name="Grimwood J."/>
            <person name="Gundlach H."/>
            <person name="Haberer G."/>
            <person name="Hollister J.D."/>
            <person name="Ossowski S."/>
            <person name="Ottilar R.P."/>
            <person name="Salamov A.A."/>
            <person name="Schneeberger K."/>
            <person name="Spannagl M."/>
            <person name="Wang X."/>
            <person name="Yang L."/>
            <person name="Nasrallah M.E."/>
            <person name="Bergelson J."/>
            <person name="Carrington J.C."/>
            <person name="Gaut B.S."/>
            <person name="Schmutz J."/>
            <person name="Mayer K.F.X."/>
            <person name="Van de Peer Y."/>
            <person name="Grigoriev I.V."/>
            <person name="Nordborg M."/>
            <person name="Weigel D."/>
            <person name="Guo Y.-L."/>
        </authorList>
    </citation>
    <scope>NUCLEOTIDE SEQUENCE [LARGE SCALE GENOMIC DNA]</scope>
    <source>
        <strain evidence="2">cv. MN47</strain>
    </source>
</reference>
<sequence length="71" mass="8173">MRTLKGLKEERSLKRSSLLSLSRPQPSLWTIELLGVRAKLFERASLDACLFFLLSHYPWIAHFCGPVCKLL</sequence>
<proteinExistence type="predicted"/>
<accession>D7LV57</accession>
<evidence type="ECO:0000313" key="1">
    <source>
        <dbReference type="EMBL" id="EFH52569.1"/>
    </source>
</evidence>
<name>D7LV57_ARALL</name>